<feature type="transmembrane region" description="Helical" evidence="13">
    <location>
        <begin position="89"/>
        <end position="109"/>
    </location>
</feature>
<keyword evidence="8" id="KW-0249">Electron transport</keyword>
<proteinExistence type="inferred from homology"/>
<dbReference type="Proteomes" id="UP001331561">
    <property type="component" value="Unassembled WGS sequence"/>
</dbReference>
<evidence type="ECO:0000256" key="1">
    <source>
        <dbReference type="ARBA" id="ARBA00001970"/>
    </source>
</evidence>
<evidence type="ECO:0000256" key="7">
    <source>
        <dbReference type="ARBA" id="ARBA00022723"/>
    </source>
</evidence>
<evidence type="ECO:0000256" key="12">
    <source>
        <dbReference type="ARBA" id="ARBA00037975"/>
    </source>
</evidence>
<keyword evidence="5" id="KW-0349">Heme</keyword>
<feature type="domain" description="Cytochrome b561 bacterial/Ni-hydrogenase" evidence="14">
    <location>
        <begin position="10"/>
        <end position="178"/>
    </location>
</feature>
<feature type="transmembrane region" description="Helical" evidence="13">
    <location>
        <begin position="12"/>
        <end position="36"/>
    </location>
</feature>
<evidence type="ECO:0000256" key="3">
    <source>
        <dbReference type="ARBA" id="ARBA00022448"/>
    </source>
</evidence>
<dbReference type="PANTHER" id="PTHR30529">
    <property type="entry name" value="CYTOCHROME B561"/>
    <property type="match status" value="1"/>
</dbReference>
<dbReference type="InterPro" id="IPR016174">
    <property type="entry name" value="Di-haem_cyt_TM"/>
</dbReference>
<keyword evidence="11 13" id="KW-0472">Membrane</keyword>
<keyword evidence="4" id="KW-1003">Cell membrane</keyword>
<dbReference type="InterPro" id="IPR011577">
    <property type="entry name" value="Cyt_b561_bac/Ni-Hgenase"/>
</dbReference>
<evidence type="ECO:0000256" key="9">
    <source>
        <dbReference type="ARBA" id="ARBA00022989"/>
    </source>
</evidence>
<dbReference type="Pfam" id="PF01292">
    <property type="entry name" value="Ni_hydr_CYTB"/>
    <property type="match status" value="1"/>
</dbReference>
<dbReference type="InterPro" id="IPR052168">
    <property type="entry name" value="Cytochrome_b561_oxidase"/>
</dbReference>
<gene>
    <name evidence="15" type="ORF">VVD49_18920</name>
</gene>
<keyword evidence="7" id="KW-0479">Metal-binding</keyword>
<keyword evidence="16" id="KW-1185">Reference proteome</keyword>
<evidence type="ECO:0000256" key="10">
    <source>
        <dbReference type="ARBA" id="ARBA00023004"/>
    </source>
</evidence>
<keyword evidence="9 13" id="KW-1133">Transmembrane helix</keyword>
<dbReference type="SUPFAM" id="SSF81342">
    <property type="entry name" value="Transmembrane di-heme cytochromes"/>
    <property type="match status" value="1"/>
</dbReference>
<evidence type="ECO:0000256" key="11">
    <source>
        <dbReference type="ARBA" id="ARBA00023136"/>
    </source>
</evidence>
<reference evidence="15 16" key="1">
    <citation type="submission" date="2024-01" db="EMBL/GenBank/DDBJ databases">
        <title>Uliginosibacterium soil sp. nov.</title>
        <authorList>
            <person name="Lv Y."/>
        </authorList>
    </citation>
    <scope>NUCLEOTIDE SEQUENCE [LARGE SCALE GENOMIC DNA]</scope>
    <source>
        <strain evidence="15 16">H3</strain>
    </source>
</reference>
<evidence type="ECO:0000256" key="4">
    <source>
        <dbReference type="ARBA" id="ARBA00022475"/>
    </source>
</evidence>
<organism evidence="15 16">
    <name type="scientific">Uliginosibacterium silvisoli</name>
    <dbReference type="NCBI Taxonomy" id="3114758"/>
    <lineage>
        <taxon>Bacteria</taxon>
        <taxon>Pseudomonadati</taxon>
        <taxon>Pseudomonadota</taxon>
        <taxon>Betaproteobacteria</taxon>
        <taxon>Rhodocyclales</taxon>
        <taxon>Zoogloeaceae</taxon>
        <taxon>Uliginosibacterium</taxon>
    </lineage>
</organism>
<evidence type="ECO:0000313" key="16">
    <source>
        <dbReference type="Proteomes" id="UP001331561"/>
    </source>
</evidence>
<dbReference type="EMBL" id="JAYXHS010000004">
    <property type="protein sequence ID" value="MEC5387812.1"/>
    <property type="molecule type" value="Genomic_DNA"/>
</dbReference>
<keyword evidence="6 13" id="KW-0812">Transmembrane</keyword>
<evidence type="ECO:0000256" key="8">
    <source>
        <dbReference type="ARBA" id="ARBA00022982"/>
    </source>
</evidence>
<comment type="cofactor">
    <cofactor evidence="1">
        <name>heme b</name>
        <dbReference type="ChEBI" id="CHEBI:60344"/>
    </cofactor>
</comment>
<accession>A0ABU6K7F4</accession>
<feature type="transmembrane region" description="Helical" evidence="13">
    <location>
        <begin position="48"/>
        <end position="68"/>
    </location>
</feature>
<evidence type="ECO:0000256" key="6">
    <source>
        <dbReference type="ARBA" id="ARBA00022692"/>
    </source>
</evidence>
<comment type="similarity">
    <text evidence="12">Belongs to the cytochrome b561 family.</text>
</comment>
<evidence type="ECO:0000313" key="15">
    <source>
        <dbReference type="EMBL" id="MEC5387812.1"/>
    </source>
</evidence>
<evidence type="ECO:0000259" key="14">
    <source>
        <dbReference type="Pfam" id="PF01292"/>
    </source>
</evidence>
<protein>
    <submittedName>
        <fullName evidence="15">Cytochrome b</fullName>
    </submittedName>
</protein>
<feature type="transmembrane region" description="Helical" evidence="13">
    <location>
        <begin position="144"/>
        <end position="162"/>
    </location>
</feature>
<comment type="subcellular location">
    <subcellularLocation>
        <location evidence="2">Cell membrane</location>
        <topology evidence="2">Multi-pass membrane protein</topology>
    </subcellularLocation>
</comment>
<comment type="caution">
    <text evidence="15">The sequence shown here is derived from an EMBL/GenBank/DDBJ whole genome shotgun (WGS) entry which is preliminary data.</text>
</comment>
<sequence>MTKLPSQSAYKPTAIALHWLMGLVLAVTFALGLYMADMPLSPDKLRYYSWHKWIGVSLFMLAAVRLAVRLTSPHTLAGGSRSLQESLALWAHRILYLLMFAIPLSGWLMSSAKGVPTVYLGLWQLPDLVGRNAVLGRSLQTLHVTLNFTMAVIVIGHVAAALKHHFVDHDGVLARMLPCVEPRSSGKPS</sequence>
<dbReference type="PANTHER" id="PTHR30529:SF1">
    <property type="entry name" value="CYTOCHROME B561 HOMOLOG 2"/>
    <property type="match status" value="1"/>
</dbReference>
<evidence type="ECO:0000256" key="5">
    <source>
        <dbReference type="ARBA" id="ARBA00022617"/>
    </source>
</evidence>
<evidence type="ECO:0000256" key="2">
    <source>
        <dbReference type="ARBA" id="ARBA00004651"/>
    </source>
</evidence>
<keyword evidence="3" id="KW-0813">Transport</keyword>
<evidence type="ECO:0000256" key="13">
    <source>
        <dbReference type="SAM" id="Phobius"/>
    </source>
</evidence>
<name>A0ABU6K7F4_9RHOO</name>
<keyword evidence="10" id="KW-0408">Iron</keyword>
<dbReference type="RefSeq" id="WP_327600786.1">
    <property type="nucleotide sequence ID" value="NZ_JAYXHS010000004.1"/>
</dbReference>